<dbReference type="GO" id="GO:0005971">
    <property type="term" value="C:ribonucleoside-diphosphate reductase complex"/>
    <property type="evidence" value="ECO:0007669"/>
    <property type="project" value="TreeGrafter"/>
</dbReference>
<proteinExistence type="inferred from homology"/>
<evidence type="ECO:0000256" key="1">
    <source>
        <dbReference type="ARBA" id="ARBA00010406"/>
    </source>
</evidence>
<dbReference type="GO" id="GO:0005524">
    <property type="term" value="F:ATP binding"/>
    <property type="evidence" value="ECO:0007669"/>
    <property type="project" value="TreeGrafter"/>
</dbReference>
<dbReference type="InterPro" id="IPR013346">
    <property type="entry name" value="NrdE_NrdA_C"/>
</dbReference>
<keyword evidence="2" id="KW-0215">Deoxyribonucleotide synthesis</keyword>
<comment type="caution">
    <text evidence="4">The sequence shown here is derived from an EMBL/GenBank/DDBJ whole genome shotgun (WGS) entry which is preliminary data.</text>
</comment>
<dbReference type="Gene3D" id="3.20.70.20">
    <property type="match status" value="1"/>
</dbReference>
<evidence type="ECO:0000313" key="5">
    <source>
        <dbReference type="Proteomes" id="UP000794436"/>
    </source>
</evidence>
<feature type="domain" description="Ribonucleotide reductase large subunit" evidence="3">
    <location>
        <begin position="208"/>
        <end position="230"/>
    </location>
</feature>
<comment type="similarity">
    <text evidence="1">Belongs to the ribonucleoside diphosphate reductase large chain family.</text>
</comment>
<dbReference type="PANTHER" id="PTHR11573:SF6">
    <property type="entry name" value="RIBONUCLEOSIDE-DIPHOSPHATE REDUCTASE LARGE SUBUNIT"/>
    <property type="match status" value="1"/>
</dbReference>
<dbReference type="InterPro" id="IPR000788">
    <property type="entry name" value="RNR_lg_C"/>
</dbReference>
<reference evidence="4" key="1">
    <citation type="submission" date="2019-03" db="EMBL/GenBank/DDBJ databases">
        <title>Long read genome sequence of the mycoparasitic Pythium oligandrum ATCC 38472 isolated from sugarbeet rhizosphere.</title>
        <authorList>
            <person name="Gaulin E."/>
        </authorList>
    </citation>
    <scope>NUCLEOTIDE SEQUENCE</scope>
    <source>
        <strain evidence="4">ATCC 38472_TT</strain>
    </source>
</reference>
<evidence type="ECO:0000313" key="4">
    <source>
        <dbReference type="EMBL" id="TMW56829.1"/>
    </source>
</evidence>
<gene>
    <name evidence="4" type="ORF">Poli38472_006839</name>
</gene>
<dbReference type="SUPFAM" id="SSF51998">
    <property type="entry name" value="PFL-like glycyl radical enzymes"/>
    <property type="match status" value="1"/>
</dbReference>
<keyword evidence="5" id="KW-1185">Reference proteome</keyword>
<dbReference type="AlphaFoldDB" id="A0A8K1C5B1"/>
<dbReference type="Pfam" id="PF02867">
    <property type="entry name" value="Ribonuc_red_lgC"/>
    <property type="match status" value="1"/>
</dbReference>
<dbReference type="OrthoDB" id="150552at2759"/>
<dbReference type="EMBL" id="SPLM01000145">
    <property type="protein sequence ID" value="TMW56829.1"/>
    <property type="molecule type" value="Genomic_DNA"/>
</dbReference>
<dbReference type="GO" id="GO:0009263">
    <property type="term" value="P:deoxyribonucleotide biosynthetic process"/>
    <property type="evidence" value="ECO:0007669"/>
    <property type="project" value="UniProtKB-KW"/>
</dbReference>
<organism evidence="4 5">
    <name type="scientific">Pythium oligandrum</name>
    <name type="common">Mycoparasitic fungus</name>
    <dbReference type="NCBI Taxonomy" id="41045"/>
    <lineage>
        <taxon>Eukaryota</taxon>
        <taxon>Sar</taxon>
        <taxon>Stramenopiles</taxon>
        <taxon>Oomycota</taxon>
        <taxon>Peronosporomycetes</taxon>
        <taxon>Pythiales</taxon>
        <taxon>Pythiaceae</taxon>
        <taxon>Pythium</taxon>
    </lineage>
</organism>
<name>A0A8K1C5B1_PYTOL</name>
<dbReference type="PRINTS" id="PR01183">
    <property type="entry name" value="RIBORDTASEM1"/>
</dbReference>
<dbReference type="Proteomes" id="UP000794436">
    <property type="component" value="Unassembled WGS sequence"/>
</dbReference>
<evidence type="ECO:0000259" key="3">
    <source>
        <dbReference type="PROSITE" id="PS00089"/>
    </source>
</evidence>
<dbReference type="PROSITE" id="PS00089">
    <property type="entry name" value="RIBORED_LARGE"/>
    <property type="match status" value="1"/>
</dbReference>
<protein>
    <recommendedName>
        <fullName evidence="3">Ribonucleotide reductase large subunit domain-containing protein</fullName>
    </recommendedName>
</protein>
<dbReference type="InterPro" id="IPR039718">
    <property type="entry name" value="Rrm1"/>
</dbReference>
<evidence type="ECO:0000256" key="2">
    <source>
        <dbReference type="ARBA" id="ARBA00023116"/>
    </source>
</evidence>
<sequence length="391" mass="44308">MPIKKRASDYKFLVKPHVHVKSVVELEGKHNTYCFNEPKRHRGVFNGVYSGQCSEITIFSDTNNIGVCNLASVCLPKFVKKHGDEVVFDYAHLGRVMEVVTVNMNKVMDNNKYPLDQAKHSDDQNRPIGIGVQGLAEVFMMMKVSFDSSKAMDVNKRIFETMYYHALVASNKLAQAYGAYPTFPTSMTAQGLLQFDLWNVTPTDMWDWSSLRNDIAAHGLRNSLLMAIMPTAGTSIISGHTESVEPPQSNIFTRSTLSGRFQVVNKHLMKDLKALGLWTKKIRNKIIEAEGSVSGIEEIPQSIRDVYKTVYEYKLTSLIKMNADRECYVCQASSNNRYLPMPDMGLLTNMHLYSWKYGLKTSSYYVRIRQLQTGAKYLDKPAEEECLSCQA</sequence>
<accession>A0A8K1C5B1</accession>
<dbReference type="GO" id="GO:0004748">
    <property type="term" value="F:ribonucleoside-diphosphate reductase activity, thioredoxin disulfide as acceptor"/>
    <property type="evidence" value="ECO:0007669"/>
    <property type="project" value="TreeGrafter"/>
</dbReference>
<dbReference type="PANTHER" id="PTHR11573">
    <property type="entry name" value="RIBONUCLEOSIDE-DIPHOSPHATE REDUCTASE LARGE CHAIN"/>
    <property type="match status" value="1"/>
</dbReference>